<feature type="non-terminal residue" evidence="1">
    <location>
        <position position="1"/>
    </location>
</feature>
<sequence>TPQWGGKRNIKKYTISENSSYQNNNNLTGDIKSPSCCTQLTGEKTMDLVKYEAAIQAIDKIAHIDDAVAGLDKIVAIEVYAKRANNHELERNAVRVRIRAERKCGELLKDREMNKGG</sequence>
<accession>A0A3B0ZP20</accession>
<organism evidence="1">
    <name type="scientific">hydrothermal vent metagenome</name>
    <dbReference type="NCBI Taxonomy" id="652676"/>
    <lineage>
        <taxon>unclassified sequences</taxon>
        <taxon>metagenomes</taxon>
        <taxon>ecological metagenomes</taxon>
    </lineage>
</organism>
<dbReference type="AlphaFoldDB" id="A0A3B0ZP20"/>
<dbReference type="EMBL" id="UOFL01000264">
    <property type="protein sequence ID" value="VAW83144.1"/>
    <property type="molecule type" value="Genomic_DNA"/>
</dbReference>
<gene>
    <name evidence="1" type="ORF">MNBD_GAMMA12-2638</name>
</gene>
<proteinExistence type="predicted"/>
<protein>
    <submittedName>
        <fullName evidence="1">Uncharacterized protein</fullName>
    </submittedName>
</protein>
<evidence type="ECO:0000313" key="1">
    <source>
        <dbReference type="EMBL" id="VAW83144.1"/>
    </source>
</evidence>
<reference evidence="1" key="1">
    <citation type="submission" date="2018-06" db="EMBL/GenBank/DDBJ databases">
        <authorList>
            <person name="Zhirakovskaya E."/>
        </authorList>
    </citation>
    <scope>NUCLEOTIDE SEQUENCE</scope>
</reference>
<name>A0A3B0ZP20_9ZZZZ</name>